<dbReference type="AlphaFoldDB" id="A0A9Q2S1M9"/>
<dbReference type="RefSeq" id="WP_231035271.1">
    <property type="nucleotide sequence ID" value="NZ_JAJNGX010000015.1"/>
</dbReference>
<evidence type="ECO:0000313" key="1">
    <source>
        <dbReference type="EMBL" id="MBM2356382.1"/>
    </source>
</evidence>
<protein>
    <submittedName>
        <fullName evidence="1">Uncharacterized protein</fullName>
    </submittedName>
</protein>
<organism evidence="1 2">
    <name type="scientific">Pseudosulfitobacter pseudonitzschiae</name>
    <dbReference type="NCBI Taxonomy" id="1402135"/>
    <lineage>
        <taxon>Bacteria</taxon>
        <taxon>Pseudomonadati</taxon>
        <taxon>Pseudomonadota</taxon>
        <taxon>Alphaproteobacteria</taxon>
        <taxon>Rhodobacterales</taxon>
        <taxon>Roseobacteraceae</taxon>
        <taxon>Pseudosulfitobacter</taxon>
    </lineage>
</organism>
<comment type="caution">
    <text evidence="1">The sequence shown here is derived from an EMBL/GenBank/DDBJ whole genome shotgun (WGS) entry which is preliminary data.</text>
</comment>
<name>A0A9Q2S1M9_9RHOB</name>
<reference evidence="1" key="1">
    <citation type="submission" date="2021-01" db="EMBL/GenBank/DDBJ databases">
        <title>Diatom-associated Roseobacters Show Island Model of Population Structure.</title>
        <authorList>
            <person name="Qu L."/>
            <person name="Feng X."/>
            <person name="Chen Y."/>
            <person name="Li L."/>
            <person name="Wang X."/>
            <person name="Hu Z."/>
            <person name="Wang H."/>
            <person name="Luo H."/>
        </authorList>
    </citation>
    <scope>NUCLEOTIDE SEQUENCE</scope>
    <source>
        <strain evidence="1">SM26-45</strain>
    </source>
</reference>
<dbReference type="EMBL" id="JAFBWN010000015">
    <property type="protein sequence ID" value="MBM2356382.1"/>
    <property type="molecule type" value="Genomic_DNA"/>
</dbReference>
<dbReference type="Proteomes" id="UP000809337">
    <property type="component" value="Unassembled WGS sequence"/>
</dbReference>
<sequence>MTAFDYSGSVATAKRLIARFGKTVTLIKRTKTGPARSPVYVPVETSLTAVDLNKAVRDKAGTLTGTTERKLLIEGGASAVPAKDDVVTIDGADHVIDVVKTLNPGDTVVLYTVWLVN</sequence>
<proteinExistence type="predicted"/>
<accession>A0A9Q2S1M9</accession>
<gene>
    <name evidence="1" type="ORF">JQX14_17640</name>
</gene>
<evidence type="ECO:0000313" key="2">
    <source>
        <dbReference type="Proteomes" id="UP000809337"/>
    </source>
</evidence>